<evidence type="ECO:0000256" key="4">
    <source>
        <dbReference type="ARBA" id="ARBA00022679"/>
    </source>
</evidence>
<keyword evidence="6" id="KW-0627">Porphyrin biosynthesis</keyword>
<dbReference type="InterPro" id="IPR000878">
    <property type="entry name" value="4pyrrol_Mease"/>
</dbReference>
<proteinExistence type="inferred from homology"/>
<evidence type="ECO:0000313" key="11">
    <source>
        <dbReference type="Proteomes" id="UP001597296"/>
    </source>
</evidence>
<dbReference type="GO" id="GO:0004851">
    <property type="term" value="F:uroporphyrin-III C-methyltransferase activity"/>
    <property type="evidence" value="ECO:0007669"/>
    <property type="project" value="UniProtKB-EC"/>
</dbReference>
<reference evidence="11" key="1">
    <citation type="journal article" date="2019" name="Int. J. Syst. Evol. Microbiol.">
        <title>The Global Catalogue of Microorganisms (GCM) 10K type strain sequencing project: providing services to taxonomists for standard genome sequencing and annotation.</title>
        <authorList>
            <consortium name="The Broad Institute Genomics Platform"/>
            <consortium name="The Broad Institute Genome Sequencing Center for Infectious Disease"/>
            <person name="Wu L."/>
            <person name="Ma J."/>
        </authorList>
    </citation>
    <scope>NUCLEOTIDE SEQUENCE [LARGE SCALE GENOMIC DNA]</scope>
    <source>
        <strain evidence="11">KCTC 15012</strain>
    </source>
</reference>
<dbReference type="RefSeq" id="WP_377317067.1">
    <property type="nucleotide sequence ID" value="NZ_JBHUIY010000025.1"/>
</dbReference>
<accession>A0ABW5CCL9</accession>
<dbReference type="InterPro" id="IPR050161">
    <property type="entry name" value="Siro_Cobalamin_biosynth"/>
</dbReference>
<dbReference type="Gene3D" id="3.30.950.10">
    <property type="entry name" value="Methyltransferase, Cobalt-precorrin-4 Transmethylase, Domain 2"/>
    <property type="match status" value="1"/>
</dbReference>
<dbReference type="Gene3D" id="3.40.1010.10">
    <property type="entry name" value="Cobalt-precorrin-4 Transmethylase, Domain 1"/>
    <property type="match status" value="1"/>
</dbReference>
<comment type="similarity">
    <text evidence="1 8">Belongs to the precorrin methyltransferase family.</text>
</comment>
<evidence type="ECO:0000256" key="2">
    <source>
        <dbReference type="ARBA" id="ARBA00012162"/>
    </source>
</evidence>
<dbReference type="SUPFAM" id="SSF53790">
    <property type="entry name" value="Tetrapyrrole methylase"/>
    <property type="match status" value="1"/>
</dbReference>
<evidence type="ECO:0000256" key="3">
    <source>
        <dbReference type="ARBA" id="ARBA00022603"/>
    </source>
</evidence>
<dbReference type="InterPro" id="IPR035996">
    <property type="entry name" value="4pyrrol_Methylase_sf"/>
</dbReference>
<keyword evidence="4 8" id="KW-0808">Transferase</keyword>
<dbReference type="EMBL" id="JBHUIY010000025">
    <property type="protein sequence ID" value="MFD2234646.1"/>
    <property type="molecule type" value="Genomic_DNA"/>
</dbReference>
<feature type="domain" description="Tetrapyrrole methylase" evidence="9">
    <location>
        <begin position="14"/>
        <end position="224"/>
    </location>
</feature>
<dbReference type="GO" id="GO:0032259">
    <property type="term" value="P:methylation"/>
    <property type="evidence" value="ECO:0007669"/>
    <property type="project" value="UniProtKB-KW"/>
</dbReference>
<dbReference type="InterPro" id="IPR014777">
    <property type="entry name" value="4pyrrole_Mease_sub1"/>
</dbReference>
<dbReference type="CDD" id="cd11642">
    <property type="entry name" value="SUMT"/>
    <property type="match status" value="1"/>
</dbReference>
<keyword evidence="5" id="KW-0949">S-adenosyl-L-methionine</keyword>
<dbReference type="PROSITE" id="PS00839">
    <property type="entry name" value="SUMT_1"/>
    <property type="match status" value="1"/>
</dbReference>
<comment type="pathway">
    <text evidence="7">Porphyrin-containing compound metabolism; siroheme biosynthesis; precorrin-2 from uroporphyrinogen III: step 1/1.</text>
</comment>
<organism evidence="10 11">
    <name type="scientific">Phaeospirillum tilakii</name>
    <dbReference type="NCBI Taxonomy" id="741673"/>
    <lineage>
        <taxon>Bacteria</taxon>
        <taxon>Pseudomonadati</taxon>
        <taxon>Pseudomonadota</taxon>
        <taxon>Alphaproteobacteria</taxon>
        <taxon>Rhodospirillales</taxon>
        <taxon>Rhodospirillaceae</taxon>
        <taxon>Phaeospirillum</taxon>
    </lineage>
</organism>
<dbReference type="PANTHER" id="PTHR45790:SF3">
    <property type="entry name" value="S-ADENOSYL-L-METHIONINE-DEPENDENT UROPORPHYRINOGEN III METHYLTRANSFERASE, CHLOROPLASTIC"/>
    <property type="match status" value="1"/>
</dbReference>
<comment type="caution">
    <text evidence="10">The sequence shown here is derived from an EMBL/GenBank/DDBJ whole genome shotgun (WGS) entry which is preliminary data.</text>
</comment>
<name>A0ABW5CCL9_9PROT</name>
<evidence type="ECO:0000313" key="10">
    <source>
        <dbReference type="EMBL" id="MFD2234646.1"/>
    </source>
</evidence>
<dbReference type="Pfam" id="PF00590">
    <property type="entry name" value="TP_methylase"/>
    <property type="match status" value="1"/>
</dbReference>
<evidence type="ECO:0000256" key="7">
    <source>
        <dbReference type="ARBA" id="ARBA00025705"/>
    </source>
</evidence>
<dbReference type="EC" id="2.1.1.107" evidence="2"/>
<dbReference type="InterPro" id="IPR003043">
    <property type="entry name" value="Uropor_MeTrfase_CS"/>
</dbReference>
<sequence>MTTATAPGPGPGRVFLVGAGPGDPDLLTVKAHRLISTAAAVVYDRLISPEILALIPAAAERIFAGKECGHHYLSQDETNATLVRLARAGRDVVRLKGGDPLVFGRGSEEALALIEAGIGFEVVPGISAAAGVSTYAGIPLTHRGLATGVRIVTGHLREDRRLDLPWDRIADPDTTLVIYMGLHGLPEIAARLAAAGLAADTPAAAIENGTTPRQRRVIGTLATLPALVAAAGLRPPSLIVIGRVVSLAGSLDWFTPAAGTAR</sequence>
<evidence type="ECO:0000259" key="9">
    <source>
        <dbReference type="Pfam" id="PF00590"/>
    </source>
</evidence>
<dbReference type="Proteomes" id="UP001597296">
    <property type="component" value="Unassembled WGS sequence"/>
</dbReference>
<evidence type="ECO:0000256" key="8">
    <source>
        <dbReference type="RuleBase" id="RU003960"/>
    </source>
</evidence>
<dbReference type="InterPro" id="IPR006366">
    <property type="entry name" value="CobA/CysG_C"/>
</dbReference>
<dbReference type="PROSITE" id="PS00840">
    <property type="entry name" value="SUMT_2"/>
    <property type="match status" value="1"/>
</dbReference>
<dbReference type="NCBIfam" id="NF004790">
    <property type="entry name" value="PRK06136.1"/>
    <property type="match status" value="1"/>
</dbReference>
<evidence type="ECO:0000256" key="6">
    <source>
        <dbReference type="ARBA" id="ARBA00023244"/>
    </source>
</evidence>
<gene>
    <name evidence="10" type="primary">cobA</name>
    <name evidence="10" type="ORF">ACFSNB_12605</name>
</gene>
<dbReference type="NCBIfam" id="TIGR01469">
    <property type="entry name" value="cobA_cysG_Cterm"/>
    <property type="match status" value="1"/>
</dbReference>
<dbReference type="InterPro" id="IPR014776">
    <property type="entry name" value="4pyrrole_Mease_sub2"/>
</dbReference>
<dbReference type="PANTHER" id="PTHR45790">
    <property type="entry name" value="SIROHEME SYNTHASE-RELATED"/>
    <property type="match status" value="1"/>
</dbReference>
<protein>
    <recommendedName>
        <fullName evidence="2">uroporphyrinogen-III C-methyltransferase</fullName>
        <ecNumber evidence="2">2.1.1.107</ecNumber>
    </recommendedName>
</protein>
<keyword evidence="3 8" id="KW-0489">Methyltransferase</keyword>
<keyword evidence="11" id="KW-1185">Reference proteome</keyword>
<evidence type="ECO:0000256" key="5">
    <source>
        <dbReference type="ARBA" id="ARBA00022691"/>
    </source>
</evidence>
<evidence type="ECO:0000256" key="1">
    <source>
        <dbReference type="ARBA" id="ARBA00005879"/>
    </source>
</evidence>